<proteinExistence type="predicted"/>
<accession>A0AAV7JAD9</accession>
<dbReference type="EMBL" id="JAKMXF010000365">
    <property type="protein sequence ID" value="KAI6645708.1"/>
    <property type="molecule type" value="Genomic_DNA"/>
</dbReference>
<keyword evidence="2" id="KW-1185">Reference proteome</keyword>
<evidence type="ECO:0000313" key="2">
    <source>
        <dbReference type="Proteomes" id="UP001165289"/>
    </source>
</evidence>
<organism evidence="1 2">
    <name type="scientific">Oopsacas minuta</name>
    <dbReference type="NCBI Taxonomy" id="111878"/>
    <lineage>
        <taxon>Eukaryota</taxon>
        <taxon>Metazoa</taxon>
        <taxon>Porifera</taxon>
        <taxon>Hexactinellida</taxon>
        <taxon>Hexasterophora</taxon>
        <taxon>Lyssacinosida</taxon>
        <taxon>Leucopsacidae</taxon>
        <taxon>Oopsacas</taxon>
    </lineage>
</organism>
<protein>
    <submittedName>
        <fullName evidence="1">Uncharacterized protein</fullName>
    </submittedName>
</protein>
<evidence type="ECO:0000313" key="1">
    <source>
        <dbReference type="EMBL" id="KAI6645708.1"/>
    </source>
</evidence>
<dbReference type="AlphaFoldDB" id="A0AAV7JAD9"/>
<reference evidence="1 2" key="1">
    <citation type="journal article" date="2023" name="BMC Biol.">
        <title>The compact genome of the sponge Oopsacas minuta (Hexactinellida) is lacking key metazoan core genes.</title>
        <authorList>
            <person name="Santini S."/>
            <person name="Schenkelaars Q."/>
            <person name="Jourda C."/>
            <person name="Duchesne M."/>
            <person name="Belahbib H."/>
            <person name="Rocher C."/>
            <person name="Selva M."/>
            <person name="Riesgo A."/>
            <person name="Vervoort M."/>
            <person name="Leys S.P."/>
            <person name="Kodjabachian L."/>
            <person name="Le Bivic A."/>
            <person name="Borchiellini C."/>
            <person name="Claverie J.M."/>
            <person name="Renard E."/>
        </authorList>
    </citation>
    <scope>NUCLEOTIDE SEQUENCE [LARGE SCALE GENOMIC DNA]</scope>
    <source>
        <strain evidence="1">SPO-2</strain>
    </source>
</reference>
<dbReference type="Proteomes" id="UP001165289">
    <property type="component" value="Unassembled WGS sequence"/>
</dbReference>
<name>A0AAV7JAD9_9METZ</name>
<sequence>MEYLNVTKSCADARNTVIYTPETIEKYGILLLTYDNTDPNSTQWLTNLDSFKVTKITYTCLEKIFKLLDLTDEDKSFILDVRRKENKRVSTAKRRRTIRQITQSVEVLKKIKSDLEMEKVLLLVDIEIYKISC</sequence>
<gene>
    <name evidence="1" type="ORF">LOD99_12971</name>
</gene>
<comment type="caution">
    <text evidence="1">The sequence shown here is derived from an EMBL/GenBank/DDBJ whole genome shotgun (WGS) entry which is preliminary data.</text>
</comment>